<dbReference type="Pfam" id="PF25967">
    <property type="entry name" value="RND-MFP_C"/>
    <property type="match status" value="1"/>
</dbReference>
<keyword evidence="2" id="KW-1133">Transmembrane helix</keyword>
<evidence type="ECO:0000259" key="3">
    <source>
        <dbReference type="Pfam" id="PF25954"/>
    </source>
</evidence>
<dbReference type="Gene3D" id="2.40.30.170">
    <property type="match status" value="1"/>
</dbReference>
<dbReference type="RefSeq" id="WP_168819610.1">
    <property type="nucleotide sequence ID" value="NZ_CP051217.1"/>
</dbReference>
<reference evidence="6 7" key="1">
    <citation type="submission" date="2020-04" db="EMBL/GenBank/DDBJ databases">
        <title>Genome sequence for Sphingorhabdus sp. strain M1.</title>
        <authorList>
            <person name="Park S.-J."/>
        </authorList>
    </citation>
    <scope>NUCLEOTIDE SEQUENCE [LARGE SCALE GENOMIC DNA]</scope>
    <source>
        <strain evidence="6 7">JK6</strain>
    </source>
</reference>
<dbReference type="InterPro" id="IPR006143">
    <property type="entry name" value="RND_pump_MFP"/>
</dbReference>
<evidence type="ECO:0000256" key="2">
    <source>
        <dbReference type="SAM" id="Phobius"/>
    </source>
</evidence>
<keyword evidence="2" id="KW-0472">Membrane</keyword>
<evidence type="ECO:0000313" key="6">
    <source>
        <dbReference type="EMBL" id="QJB69520.1"/>
    </source>
</evidence>
<name>A0A6H2DMB2_9SPHN</name>
<dbReference type="Pfam" id="PF25973">
    <property type="entry name" value="BSH_CzcB"/>
    <property type="match status" value="1"/>
</dbReference>
<dbReference type="KEGG" id="phao:HF685_09705"/>
<dbReference type="EMBL" id="CP051217">
    <property type="protein sequence ID" value="QJB69520.1"/>
    <property type="molecule type" value="Genomic_DNA"/>
</dbReference>
<dbReference type="AlphaFoldDB" id="A0A6H2DMB2"/>
<comment type="similarity">
    <text evidence="1">Belongs to the membrane fusion protein (MFP) (TC 8.A.1) family.</text>
</comment>
<sequence>MNYESTISGQDIGVATQEETEQKVRRRWIIIAVVVAALVVAAAAYFAINSAGTAGEEAATEEDGQAPVVTVTSPGTQTISRTINATGSLAARHEIPVGVVGEGGRVTRVYVDAGDWVKQGQVMASIDQSVQNQQIASLQASIGASRADLDLAQANLDRAMKLVERGFISKADIDRLTANRDSAAARLRVSQAQLGEARARNARLSIVAPKGGFVLERAVEPGQTVTQGSGILFRIAQNGEMELQARLSEEELANLSVGVSVDVIPVGTNKTFTGQVWQISPTIDAQSRQGIARVALSYDRALRPGGFASAQIRAGSAVAPLLPHTAVLSDKTGSYVYIVSKANKAVRRDIKTGLVTSDGVTVTEGLSGNESVVLFAGGFLNPGELVKPEKQKKSPAPVPAGT</sequence>
<feature type="transmembrane region" description="Helical" evidence="2">
    <location>
        <begin position="28"/>
        <end position="48"/>
    </location>
</feature>
<dbReference type="InterPro" id="IPR058647">
    <property type="entry name" value="BSH_CzcB-like"/>
</dbReference>
<dbReference type="SUPFAM" id="SSF111369">
    <property type="entry name" value="HlyD-like secretion proteins"/>
    <property type="match status" value="1"/>
</dbReference>
<accession>A0A6H2DMB2</accession>
<dbReference type="NCBIfam" id="TIGR01730">
    <property type="entry name" value="RND_mfp"/>
    <property type="match status" value="1"/>
</dbReference>
<dbReference type="PANTHER" id="PTHR30469">
    <property type="entry name" value="MULTIDRUG RESISTANCE PROTEIN MDTA"/>
    <property type="match status" value="1"/>
</dbReference>
<organism evidence="6 7">
    <name type="scientific">Parasphingorhabdus halotolerans</name>
    <dbReference type="NCBI Taxonomy" id="2725558"/>
    <lineage>
        <taxon>Bacteria</taxon>
        <taxon>Pseudomonadati</taxon>
        <taxon>Pseudomonadota</taxon>
        <taxon>Alphaproteobacteria</taxon>
        <taxon>Sphingomonadales</taxon>
        <taxon>Sphingomonadaceae</taxon>
        <taxon>Parasphingorhabdus</taxon>
    </lineage>
</organism>
<dbReference type="InterPro" id="IPR011045">
    <property type="entry name" value="N2O_reductase_N"/>
</dbReference>
<dbReference type="GO" id="GO:1990281">
    <property type="term" value="C:efflux pump complex"/>
    <property type="evidence" value="ECO:0007669"/>
    <property type="project" value="TreeGrafter"/>
</dbReference>
<keyword evidence="2" id="KW-0812">Transmembrane</keyword>
<proteinExistence type="inferred from homology"/>
<dbReference type="InterPro" id="IPR058792">
    <property type="entry name" value="Beta-barrel_RND_2"/>
</dbReference>
<dbReference type="PANTHER" id="PTHR30469:SF15">
    <property type="entry name" value="HLYD FAMILY OF SECRETION PROTEINS"/>
    <property type="match status" value="1"/>
</dbReference>
<dbReference type="Gene3D" id="1.10.287.470">
    <property type="entry name" value="Helix hairpin bin"/>
    <property type="match status" value="1"/>
</dbReference>
<evidence type="ECO:0000313" key="7">
    <source>
        <dbReference type="Proteomes" id="UP000501600"/>
    </source>
</evidence>
<feature type="domain" description="CzcB-like barrel-sandwich hybrid" evidence="5">
    <location>
        <begin position="103"/>
        <end position="236"/>
    </location>
</feature>
<dbReference type="Gene3D" id="2.40.50.100">
    <property type="match status" value="1"/>
</dbReference>
<feature type="domain" description="CusB-like beta-barrel" evidence="3">
    <location>
        <begin position="243"/>
        <end position="314"/>
    </location>
</feature>
<evidence type="ECO:0000259" key="4">
    <source>
        <dbReference type="Pfam" id="PF25967"/>
    </source>
</evidence>
<gene>
    <name evidence="6" type="ORF">HF685_09705</name>
</gene>
<evidence type="ECO:0000256" key="1">
    <source>
        <dbReference type="ARBA" id="ARBA00009477"/>
    </source>
</evidence>
<dbReference type="Gene3D" id="2.40.420.20">
    <property type="match status" value="1"/>
</dbReference>
<dbReference type="SUPFAM" id="SSF50974">
    <property type="entry name" value="Nitrous oxide reductase, N-terminal domain"/>
    <property type="match status" value="1"/>
</dbReference>
<dbReference type="GO" id="GO:0015562">
    <property type="term" value="F:efflux transmembrane transporter activity"/>
    <property type="evidence" value="ECO:0007669"/>
    <property type="project" value="TreeGrafter"/>
</dbReference>
<dbReference type="Pfam" id="PF25954">
    <property type="entry name" value="Beta-barrel_RND_2"/>
    <property type="match status" value="1"/>
</dbReference>
<protein>
    <submittedName>
        <fullName evidence="6">Efflux RND transporter periplasmic adaptor subunit</fullName>
    </submittedName>
</protein>
<feature type="domain" description="Multidrug resistance protein MdtA-like C-terminal permuted SH3" evidence="4">
    <location>
        <begin position="321"/>
        <end position="373"/>
    </location>
</feature>
<dbReference type="InterPro" id="IPR058627">
    <property type="entry name" value="MdtA-like_C"/>
</dbReference>
<evidence type="ECO:0000259" key="5">
    <source>
        <dbReference type="Pfam" id="PF25973"/>
    </source>
</evidence>
<dbReference type="Proteomes" id="UP000501600">
    <property type="component" value="Chromosome"/>
</dbReference>
<keyword evidence="7" id="KW-1185">Reference proteome</keyword>